<dbReference type="SUPFAM" id="SSF56228">
    <property type="entry name" value="Aldehyde ferredoxin oxidoreductase, N-terminal domain"/>
    <property type="match status" value="1"/>
</dbReference>
<keyword evidence="7" id="KW-0411">Iron-sulfur</keyword>
<dbReference type="SUPFAM" id="SSF48310">
    <property type="entry name" value="Aldehyde ferredoxin oxidoreductase, C-terminal domains"/>
    <property type="match status" value="1"/>
</dbReference>
<evidence type="ECO:0000256" key="2">
    <source>
        <dbReference type="ARBA" id="ARBA00011032"/>
    </source>
</evidence>
<keyword evidence="3" id="KW-0004">4Fe-4S</keyword>
<evidence type="ECO:0000256" key="3">
    <source>
        <dbReference type="ARBA" id="ARBA00022485"/>
    </source>
</evidence>
<proteinExistence type="inferred from homology"/>
<dbReference type="Pfam" id="PF01314">
    <property type="entry name" value="AFOR_C"/>
    <property type="match status" value="1"/>
</dbReference>
<keyword evidence="5 10" id="KW-0560">Oxidoreductase</keyword>
<dbReference type="InterPro" id="IPR013983">
    <property type="entry name" value="Ald_Fedxn_OxRdtase_N"/>
</dbReference>
<dbReference type="InterPro" id="IPR051919">
    <property type="entry name" value="W-dependent_AOR"/>
</dbReference>
<dbReference type="Gene3D" id="1.10.599.10">
    <property type="entry name" value="Aldehyde Ferredoxin Oxidoreductase Protein, subunit A, domain 3"/>
    <property type="match status" value="1"/>
</dbReference>
<dbReference type="SMART" id="SM00790">
    <property type="entry name" value="AFOR_N"/>
    <property type="match status" value="1"/>
</dbReference>
<gene>
    <name evidence="10" type="primary">ydhV</name>
    <name evidence="10" type="ORF">SCFA_860022</name>
</gene>
<protein>
    <submittedName>
        <fullName evidence="10">Putative oxidoreductase YdhV</fullName>
        <ecNumber evidence="10">1.-.-.-</ecNumber>
    </submittedName>
</protein>
<evidence type="ECO:0000256" key="4">
    <source>
        <dbReference type="ARBA" id="ARBA00022723"/>
    </source>
</evidence>
<keyword evidence="6" id="KW-0408">Iron</keyword>
<reference evidence="10" key="1">
    <citation type="submission" date="2019-03" db="EMBL/GenBank/DDBJ databases">
        <authorList>
            <person name="Hao L."/>
        </authorList>
    </citation>
    <scope>NUCLEOTIDE SEQUENCE</scope>
</reference>
<dbReference type="PANTHER" id="PTHR30038:SF7">
    <property type="entry name" value="TUNGSTEN-CONTAINING GLYCERALDEHYDE-3-PHOSPHATE:FERREDOXIN OXIDOREDUCTASE"/>
    <property type="match status" value="1"/>
</dbReference>
<organism evidence="10">
    <name type="scientific">anaerobic digester metagenome</name>
    <dbReference type="NCBI Taxonomy" id="1263854"/>
    <lineage>
        <taxon>unclassified sequences</taxon>
        <taxon>metagenomes</taxon>
        <taxon>ecological metagenomes</taxon>
    </lineage>
</organism>
<comment type="similarity">
    <text evidence="2">Belongs to the AOR/FOR family.</text>
</comment>
<evidence type="ECO:0000256" key="5">
    <source>
        <dbReference type="ARBA" id="ARBA00023002"/>
    </source>
</evidence>
<dbReference type="InterPro" id="IPR001203">
    <property type="entry name" value="OxRdtase_Ald_Fedxn_C"/>
</dbReference>
<dbReference type="InterPro" id="IPR013984">
    <property type="entry name" value="Ald_Fedxn_OxRdtase_dom2"/>
</dbReference>
<dbReference type="InterPro" id="IPR013985">
    <property type="entry name" value="Ald_Fedxn_OxRdtase_dom3"/>
</dbReference>
<comment type="cofactor">
    <cofactor evidence="8">
        <name>tungstopterin</name>
        <dbReference type="ChEBI" id="CHEBI:30402"/>
    </cofactor>
</comment>
<keyword evidence="4" id="KW-0479">Metal-binding</keyword>
<dbReference type="GO" id="GO:0046872">
    <property type="term" value="F:metal ion binding"/>
    <property type="evidence" value="ECO:0007669"/>
    <property type="project" value="UniProtKB-KW"/>
</dbReference>
<dbReference type="EMBL" id="CAADRM010000154">
    <property type="protein sequence ID" value="VFU18603.1"/>
    <property type="molecule type" value="Genomic_DNA"/>
</dbReference>
<name>A0A485M5R4_9ZZZZ</name>
<evidence type="ECO:0000313" key="10">
    <source>
        <dbReference type="EMBL" id="VFU18603.1"/>
    </source>
</evidence>
<evidence type="ECO:0000256" key="7">
    <source>
        <dbReference type="ARBA" id="ARBA00023014"/>
    </source>
</evidence>
<dbReference type="InterPro" id="IPR036021">
    <property type="entry name" value="Tungsten_al_ferr_oxy-like_C"/>
</dbReference>
<dbReference type="Pfam" id="PF02730">
    <property type="entry name" value="AFOR_N"/>
    <property type="match status" value="1"/>
</dbReference>
<dbReference type="Gene3D" id="3.60.9.10">
    <property type="entry name" value="Aldehyde ferredoxin oxidoreductase, N-terminal domain"/>
    <property type="match status" value="1"/>
</dbReference>
<dbReference type="EC" id="1.-.-.-" evidence="10"/>
<dbReference type="InterPro" id="IPR036503">
    <property type="entry name" value="Ald_Fedxn_OxRdtase_N_sf"/>
</dbReference>
<dbReference type="PANTHER" id="PTHR30038">
    <property type="entry name" value="ALDEHYDE FERREDOXIN OXIDOREDUCTASE"/>
    <property type="match status" value="1"/>
</dbReference>
<dbReference type="GO" id="GO:0016625">
    <property type="term" value="F:oxidoreductase activity, acting on the aldehyde or oxo group of donors, iron-sulfur protein as acceptor"/>
    <property type="evidence" value="ECO:0007669"/>
    <property type="project" value="InterPro"/>
</dbReference>
<evidence type="ECO:0000256" key="1">
    <source>
        <dbReference type="ARBA" id="ARBA00001966"/>
    </source>
</evidence>
<accession>A0A485M5R4</accession>
<dbReference type="AlphaFoldDB" id="A0A485M5R4"/>
<comment type="cofactor">
    <cofactor evidence="1">
        <name>[4Fe-4S] cluster</name>
        <dbReference type="ChEBI" id="CHEBI:49883"/>
    </cofactor>
</comment>
<evidence type="ECO:0000259" key="9">
    <source>
        <dbReference type="SMART" id="SM00790"/>
    </source>
</evidence>
<dbReference type="Gene3D" id="1.10.569.10">
    <property type="entry name" value="Aldehyde Ferredoxin Oxidoreductase Protein, subunit A, domain 2"/>
    <property type="match status" value="1"/>
</dbReference>
<evidence type="ECO:0000256" key="6">
    <source>
        <dbReference type="ARBA" id="ARBA00023004"/>
    </source>
</evidence>
<evidence type="ECO:0000256" key="8">
    <source>
        <dbReference type="ARBA" id="ARBA00049934"/>
    </source>
</evidence>
<feature type="domain" description="Aldehyde ferredoxin oxidoreductase N-terminal" evidence="9">
    <location>
        <begin position="5"/>
        <end position="207"/>
    </location>
</feature>
<dbReference type="GO" id="GO:0051539">
    <property type="term" value="F:4 iron, 4 sulfur cluster binding"/>
    <property type="evidence" value="ECO:0007669"/>
    <property type="project" value="UniProtKB-KW"/>
</dbReference>
<sequence length="653" mass="71935">MNRGYMGRVLMVDLTKGDFREERIPDEVYEKYLSGIGLAAYLLYDRIPAGADPLGPENILGFVSGLLTGTGSLFSGRWMVVGKSPLTGTWGDANCGGSFSPAIKRCGYDGIFFSGVSEKPVYLYIKDRKITLMDASHLWGKDAIETEEILLERHGPGARVAVIGPAGERLSLISGICNDKGRIAARSGLGAVMGSKRLKALVLDGKKRITPYDREAVHKLSRKCNRWVQFQVPLGPSIGTALIGTLLRVLPTAMAMDGMVYKMILRQWGTGGLNQMSPEWGDSPVKNWKGSNVDWPLKKSKSADPDLVKKLEFIKYHCYSCPLGCGGKCSLTGKYSETHKPEYESVLALGGLCMNEDTDSLFYLNELLNRAGMDTISAGATVAWAMECFEQGILTLDDTDGLDLRWGNTSAMIALIHKMINREGIGDILADGSRAAAKKIGRGSEKYTVHAGGQEPAMHDGRQDPGFAVHYCVEPTPGRHTLGAQLYYEMFQLWKKVRGLPKKLPFQIYHKNSKYRATEKHTLEAAACSKYMNVVNGAGLCMFGTFLGITRTPTFDWLNAATGWNKTPEEYMEIGKRIQTLKQAFNVRHGIDPRANRLSDRALGIPPQPQGANKGRTVPIEKRMEDYWRHFGWDPTTGKPTDETLAGLGLSVE</sequence>
<dbReference type="GO" id="GO:0009055">
    <property type="term" value="F:electron transfer activity"/>
    <property type="evidence" value="ECO:0007669"/>
    <property type="project" value="InterPro"/>
</dbReference>